<reference evidence="4 5" key="1">
    <citation type="submission" date="2014-02" db="EMBL/GenBank/DDBJ databases">
        <title>The small core and large imbalanced accessory genome model reveals a collaborative survival strategy of Sorangium cellulosum strains in nature.</title>
        <authorList>
            <person name="Han K."/>
            <person name="Peng R."/>
            <person name="Blom J."/>
            <person name="Li Y.-Z."/>
        </authorList>
    </citation>
    <scope>NUCLEOTIDE SEQUENCE [LARGE SCALE GENOMIC DNA]</scope>
    <source>
        <strain evidence="4 5">So0011-07</strain>
    </source>
</reference>
<dbReference type="SUPFAM" id="SSF56112">
    <property type="entry name" value="Protein kinase-like (PK-like)"/>
    <property type="match status" value="1"/>
</dbReference>
<evidence type="ECO:0000259" key="3">
    <source>
        <dbReference type="PROSITE" id="PS50801"/>
    </source>
</evidence>
<dbReference type="Gene3D" id="3.30.750.24">
    <property type="entry name" value="STAS domain"/>
    <property type="match status" value="1"/>
</dbReference>
<dbReference type="SUPFAM" id="SSF52091">
    <property type="entry name" value="SpoIIaa-like"/>
    <property type="match status" value="1"/>
</dbReference>
<dbReference type="InterPro" id="IPR002645">
    <property type="entry name" value="STAS_dom"/>
</dbReference>
<dbReference type="SMART" id="SM00065">
    <property type="entry name" value="GAF"/>
    <property type="match status" value="1"/>
</dbReference>
<dbReference type="CDD" id="cd07041">
    <property type="entry name" value="STAS_RsbR_RsbS_like"/>
    <property type="match status" value="1"/>
</dbReference>
<dbReference type="Pfam" id="PF01740">
    <property type="entry name" value="STAS"/>
    <property type="match status" value="1"/>
</dbReference>
<proteinExistence type="predicted"/>
<dbReference type="InterPro" id="IPR000719">
    <property type="entry name" value="Prot_kinase_dom"/>
</dbReference>
<dbReference type="InterPro" id="IPR011009">
    <property type="entry name" value="Kinase-like_dom_sf"/>
</dbReference>
<sequence>MSKVHPLSLDADAPQPGAPLEIPMDTERFLGLGVRLSLSLADLHDAGAVHAQLSPLSIRAEEGDEGVCLIAPPDSGQELEQIAAQALSQPDLLPYISPEMTGRTNRPVDHRSDLYSLGAIFHEMLTGAPPFRADDLLEWIHCHVARRPRPLTEAAPAVPAMVSEIVLKLLAKTPEERYQTARGLAYDLGRCLDAVSRDRPIDPFQLGARDIGERLQIPRKIYGRDGEVAALLQRFDQTASTGTPALALVTGSSGIGKSSLVKELERPALQARGAFVAGKFEQYKRSIPYATLAQQLGGLVRRLLTESEARLDAWRKLMQEALGSHGQLIIDVIPQVELIIGKQPPVEPLPVGVGQNRFIRTFQQFISVLARREHPLVLFLDDLQWADTGSIRLLQQLLTHPHTRYLLVVGAYRDGEVGRSHPLAAALDEIVAAGVEIHPLPLGPLSREDTRALVADALRCDAQRSAPLADRVHDKTGGNPFFATQLLSSLQNDGLLRPDREAGAWRWDLREIDERGLADDSADLLLGKLKRLPGEVQAALKLGACLGAELDIDALALAADTPPGEVRERLREAAREGFVALGASTCRFLHDRVREVAYSLLQESERPAVHLEIGRRLAAAGRAQRDVFDVVGHLNLGAPLIRSRDERERVARLNLEAGRKAKASAAHRSASDYLAAGIAMLADDAWATQHELAYSLHFERAECEQQNGDLDEAERLSDVLLEHATTLLHKAPVYRLKIEIRTSRFSPDTMPCILETLNVLGIDVPARPEDAAVSAAFEQIWRALGDRPVEALLDLPPMTDPERQATMSTLAVTYVASWFMDPNVAHLTTASMVLLSIAHGNADASALAYCASGMALAQRFGDYRGAHRFSKLGHELAERRGSAYWRGVAGNIFGGMVSPWTQSARKSLEVLRGALDASAESGNLIFMAFNSLQVVAWSLLRGEPLEDVYRTNEARIEAARISRFVMVEHCLVAIRRFIEVLRGRAETPSTWDGAAFDQAEFEAKLADGRSPLAALWYHVLRLAAHFLLGDLDGASRSAAAAKELEWAEDLQPTGPDHHFYAALTVAAACSGGEEARKEQREALAGHEERLRRFAANCPENFAQKHTLVLAEIARIEGRDLEAMRLYDRAICSARDSGFVQDEGVCSEVAARFYLDRGMTAAFGAHLKGARDCYARWGAALLVSRLEERYPDLLGQSVPISILPASESRSRLIDAVVVVRALQSISGEIVLDRLLTSLLRVVVEHAAARRCRFLLVQEGRITLAARTEGEQGTVEIEEIEEGEALPASALPMSLIAYVMRAREHVILDDASADSTYSSDEYFARRQARSVLCMPIVRSTSLVGVLYLENDLTKGAFTADRLAILDLLAKQAAISVENAMLYDGLQRENAERKRAEEALRQQLELIGRQREAIRLLSTPIIEVWDGVLTMPVFGIVDSQRAAQMMDALLEAVVRRGCRYAILDLTGVEVVDSMTASHVIQIVRAVQLLGAQSFVVGLRSDVAHTIVSLGIDLRGIRTLGNLRQALVACMRDGAQKAQPRPV</sequence>
<dbReference type="Proteomes" id="UP000075635">
    <property type="component" value="Unassembled WGS sequence"/>
</dbReference>
<accession>A0A150RJK3</accession>
<dbReference type="Pfam" id="PF13191">
    <property type="entry name" value="AAA_16"/>
    <property type="match status" value="1"/>
</dbReference>
<evidence type="ECO:0008006" key="6">
    <source>
        <dbReference type="Google" id="ProtNLM"/>
    </source>
</evidence>
<dbReference type="SUPFAM" id="SSF55781">
    <property type="entry name" value="GAF domain-like"/>
    <property type="match status" value="1"/>
</dbReference>
<dbReference type="PROSITE" id="PS50011">
    <property type="entry name" value="PROTEIN_KINASE_DOM"/>
    <property type="match status" value="1"/>
</dbReference>
<gene>
    <name evidence="4" type="ORF">BE17_21315</name>
</gene>
<dbReference type="Gene3D" id="1.10.510.10">
    <property type="entry name" value="Transferase(Phosphotransferase) domain 1"/>
    <property type="match status" value="1"/>
</dbReference>
<dbReference type="InterPro" id="IPR027417">
    <property type="entry name" value="P-loop_NTPase"/>
</dbReference>
<dbReference type="PANTHER" id="PTHR43642">
    <property type="entry name" value="HYBRID SIGNAL TRANSDUCTION HISTIDINE KINASE G"/>
    <property type="match status" value="1"/>
</dbReference>
<evidence type="ECO:0000313" key="5">
    <source>
        <dbReference type="Proteomes" id="UP000075635"/>
    </source>
</evidence>
<dbReference type="InterPro" id="IPR041664">
    <property type="entry name" value="AAA_16"/>
</dbReference>
<dbReference type="InterPro" id="IPR053159">
    <property type="entry name" value="Hybrid_Histidine_Kinase"/>
</dbReference>
<feature type="domain" description="Protein kinase" evidence="2">
    <location>
        <begin position="1"/>
        <end position="189"/>
    </location>
</feature>
<feature type="region of interest" description="Disordered" evidence="1">
    <location>
        <begin position="1"/>
        <end position="20"/>
    </location>
</feature>
<dbReference type="Pfam" id="PF01590">
    <property type="entry name" value="GAF"/>
    <property type="match status" value="1"/>
</dbReference>
<organism evidence="4 5">
    <name type="scientific">Sorangium cellulosum</name>
    <name type="common">Polyangium cellulosum</name>
    <dbReference type="NCBI Taxonomy" id="56"/>
    <lineage>
        <taxon>Bacteria</taxon>
        <taxon>Pseudomonadati</taxon>
        <taxon>Myxococcota</taxon>
        <taxon>Polyangia</taxon>
        <taxon>Polyangiales</taxon>
        <taxon>Polyangiaceae</taxon>
        <taxon>Sorangium</taxon>
    </lineage>
</organism>
<dbReference type="EMBL" id="JEMB01002535">
    <property type="protein sequence ID" value="KYF80447.1"/>
    <property type="molecule type" value="Genomic_DNA"/>
</dbReference>
<evidence type="ECO:0000259" key="2">
    <source>
        <dbReference type="PROSITE" id="PS50011"/>
    </source>
</evidence>
<dbReference type="GO" id="GO:0005524">
    <property type="term" value="F:ATP binding"/>
    <property type="evidence" value="ECO:0007669"/>
    <property type="project" value="InterPro"/>
</dbReference>
<dbReference type="PROSITE" id="PS50801">
    <property type="entry name" value="STAS"/>
    <property type="match status" value="1"/>
</dbReference>
<comment type="caution">
    <text evidence="4">The sequence shown here is derived from an EMBL/GenBank/DDBJ whole genome shotgun (WGS) entry which is preliminary data.</text>
</comment>
<feature type="domain" description="STAS" evidence="3">
    <location>
        <begin position="1415"/>
        <end position="1526"/>
    </location>
</feature>
<dbReference type="InterPro" id="IPR003018">
    <property type="entry name" value="GAF"/>
</dbReference>
<dbReference type="SUPFAM" id="SSF52540">
    <property type="entry name" value="P-loop containing nucleoside triphosphate hydrolases"/>
    <property type="match status" value="1"/>
</dbReference>
<dbReference type="InterPro" id="IPR036513">
    <property type="entry name" value="STAS_dom_sf"/>
</dbReference>
<dbReference type="GO" id="GO:0004672">
    <property type="term" value="F:protein kinase activity"/>
    <property type="evidence" value="ECO:0007669"/>
    <property type="project" value="InterPro"/>
</dbReference>
<dbReference type="InterPro" id="IPR029016">
    <property type="entry name" value="GAF-like_dom_sf"/>
</dbReference>
<protein>
    <recommendedName>
        <fullName evidence="6">Protein kinase</fullName>
    </recommendedName>
</protein>
<dbReference type="Gene3D" id="3.40.50.300">
    <property type="entry name" value="P-loop containing nucleotide triphosphate hydrolases"/>
    <property type="match status" value="1"/>
</dbReference>
<evidence type="ECO:0000313" key="4">
    <source>
        <dbReference type="EMBL" id="KYF80447.1"/>
    </source>
</evidence>
<dbReference type="PANTHER" id="PTHR43642:SF1">
    <property type="entry name" value="HYBRID SIGNAL TRANSDUCTION HISTIDINE KINASE G"/>
    <property type="match status" value="1"/>
</dbReference>
<evidence type="ECO:0000256" key="1">
    <source>
        <dbReference type="SAM" id="MobiDB-lite"/>
    </source>
</evidence>
<dbReference type="Gene3D" id="3.30.450.40">
    <property type="match status" value="1"/>
</dbReference>
<name>A0A150RJK3_SORCE</name>